<feature type="domain" description="Subtilisin-like protease fibronectin type-III" evidence="3">
    <location>
        <begin position="95"/>
        <end position="197"/>
    </location>
</feature>
<dbReference type="Gene3D" id="2.60.40.2310">
    <property type="match status" value="1"/>
</dbReference>
<evidence type="ECO:0000313" key="5">
    <source>
        <dbReference type="Proteomes" id="UP000829196"/>
    </source>
</evidence>
<name>A0A8T3BKH1_DENNO</name>
<dbReference type="AlphaFoldDB" id="A0A8T3BKH1"/>
<dbReference type="Gene3D" id="3.40.50.200">
    <property type="entry name" value="Peptidase S8/S53 domain"/>
    <property type="match status" value="1"/>
</dbReference>
<evidence type="ECO:0000256" key="2">
    <source>
        <dbReference type="ARBA" id="ARBA00022729"/>
    </source>
</evidence>
<dbReference type="OrthoDB" id="640735at2759"/>
<dbReference type="Pfam" id="PF17766">
    <property type="entry name" value="fn3_6"/>
    <property type="match status" value="1"/>
</dbReference>
<dbReference type="GO" id="GO:0006508">
    <property type="term" value="P:proteolysis"/>
    <property type="evidence" value="ECO:0007669"/>
    <property type="project" value="InterPro"/>
</dbReference>
<dbReference type="InterPro" id="IPR041469">
    <property type="entry name" value="Subtilisin-like_FN3"/>
</dbReference>
<reference evidence="4" key="1">
    <citation type="journal article" date="2022" name="Front. Genet.">
        <title>Chromosome-Scale Assembly of the Dendrobium nobile Genome Provides Insights Into the Molecular Mechanism of the Biosynthesis of the Medicinal Active Ingredient of Dendrobium.</title>
        <authorList>
            <person name="Xu Q."/>
            <person name="Niu S.-C."/>
            <person name="Li K.-L."/>
            <person name="Zheng P.-J."/>
            <person name="Zhang X.-J."/>
            <person name="Jia Y."/>
            <person name="Liu Y."/>
            <person name="Niu Y.-X."/>
            <person name="Yu L.-H."/>
            <person name="Chen D.-F."/>
            <person name="Zhang G.-Q."/>
        </authorList>
    </citation>
    <scope>NUCLEOTIDE SEQUENCE</scope>
    <source>
        <tissue evidence="4">Leaf</tissue>
    </source>
</reference>
<protein>
    <recommendedName>
        <fullName evidence="3">Subtilisin-like protease fibronectin type-III domain-containing protein</fullName>
    </recommendedName>
</protein>
<dbReference type="InterPro" id="IPR045051">
    <property type="entry name" value="SBT"/>
</dbReference>
<dbReference type="GO" id="GO:0004252">
    <property type="term" value="F:serine-type endopeptidase activity"/>
    <property type="evidence" value="ECO:0007669"/>
    <property type="project" value="InterPro"/>
</dbReference>
<dbReference type="InterPro" id="IPR036852">
    <property type="entry name" value="Peptidase_S8/S53_dom_sf"/>
</dbReference>
<keyword evidence="2" id="KW-0732">Signal</keyword>
<evidence type="ECO:0000259" key="3">
    <source>
        <dbReference type="Pfam" id="PF17766"/>
    </source>
</evidence>
<sequence length="199" mass="21284">MTTAYSLDRDGDPILDDASKVDASSGKRDRASIFAIGAGHINPGAANDPGLVYDFNNADDYIPYLCGLKGYNRDMITRIVNQNVACSKKMGAEEVNYPSIQVSMGFAGAKNKTVQRTVKNVGEASAKYTASVVKPSGVEVVVSPETLEFSNVGEERNFTVVLSLTGKGKLNKDDVLEGRLKWVSESGKQEVSSPIVVTA</sequence>
<gene>
    <name evidence="4" type="ORF">KFK09_013000</name>
</gene>
<comment type="similarity">
    <text evidence="1">Belongs to the peptidase S8 family.</text>
</comment>
<keyword evidence="5" id="KW-1185">Reference proteome</keyword>
<dbReference type="Proteomes" id="UP000829196">
    <property type="component" value="Unassembled WGS sequence"/>
</dbReference>
<evidence type="ECO:0000256" key="1">
    <source>
        <dbReference type="ARBA" id="ARBA00011073"/>
    </source>
</evidence>
<proteinExistence type="inferred from homology"/>
<accession>A0A8T3BKH1</accession>
<evidence type="ECO:0000313" key="4">
    <source>
        <dbReference type="EMBL" id="KAI0512361.1"/>
    </source>
</evidence>
<organism evidence="4 5">
    <name type="scientific">Dendrobium nobile</name>
    <name type="common">Orchid</name>
    <dbReference type="NCBI Taxonomy" id="94219"/>
    <lineage>
        <taxon>Eukaryota</taxon>
        <taxon>Viridiplantae</taxon>
        <taxon>Streptophyta</taxon>
        <taxon>Embryophyta</taxon>
        <taxon>Tracheophyta</taxon>
        <taxon>Spermatophyta</taxon>
        <taxon>Magnoliopsida</taxon>
        <taxon>Liliopsida</taxon>
        <taxon>Asparagales</taxon>
        <taxon>Orchidaceae</taxon>
        <taxon>Epidendroideae</taxon>
        <taxon>Malaxideae</taxon>
        <taxon>Dendrobiinae</taxon>
        <taxon>Dendrobium</taxon>
    </lineage>
</organism>
<dbReference type="EMBL" id="JAGYWB010000009">
    <property type="protein sequence ID" value="KAI0512361.1"/>
    <property type="molecule type" value="Genomic_DNA"/>
</dbReference>
<dbReference type="PANTHER" id="PTHR10795">
    <property type="entry name" value="PROPROTEIN CONVERTASE SUBTILISIN/KEXIN"/>
    <property type="match status" value="1"/>
</dbReference>
<comment type="caution">
    <text evidence="4">The sequence shown here is derived from an EMBL/GenBank/DDBJ whole genome shotgun (WGS) entry which is preliminary data.</text>
</comment>
<dbReference type="SMR" id="A0A8T3BKH1"/>